<feature type="transmembrane region" description="Helical" evidence="7">
    <location>
        <begin position="111"/>
        <end position="133"/>
    </location>
</feature>
<evidence type="ECO:0000256" key="5">
    <source>
        <dbReference type="ARBA" id="ARBA00022989"/>
    </source>
</evidence>
<comment type="caution">
    <text evidence="9">The sequence shown here is derived from an EMBL/GenBank/DDBJ whole genome shotgun (WGS) entry which is preliminary data.</text>
</comment>
<proteinExistence type="predicted"/>
<dbReference type="PANTHER" id="PTHR23501">
    <property type="entry name" value="MAJOR FACILITATOR SUPERFAMILY"/>
    <property type="match status" value="1"/>
</dbReference>
<keyword evidence="10" id="KW-1185">Reference proteome</keyword>
<keyword evidence="6 7" id="KW-0472">Membrane</keyword>
<evidence type="ECO:0000256" key="2">
    <source>
        <dbReference type="ARBA" id="ARBA00022448"/>
    </source>
</evidence>
<dbReference type="InterPro" id="IPR011701">
    <property type="entry name" value="MFS"/>
</dbReference>
<dbReference type="PRINTS" id="PR01036">
    <property type="entry name" value="TCRTETB"/>
</dbReference>
<feature type="transmembrane region" description="Helical" evidence="7">
    <location>
        <begin position="85"/>
        <end position="105"/>
    </location>
</feature>
<evidence type="ECO:0000256" key="6">
    <source>
        <dbReference type="ARBA" id="ARBA00023136"/>
    </source>
</evidence>
<keyword evidence="4 7" id="KW-0812">Transmembrane</keyword>
<evidence type="ECO:0000256" key="1">
    <source>
        <dbReference type="ARBA" id="ARBA00004651"/>
    </source>
</evidence>
<reference evidence="9 10" key="1">
    <citation type="submission" date="2015-10" db="EMBL/GenBank/DDBJ databases">
        <title>Draft genome sequence of Novosphingobium fuchskuhlense DSM 25065 isolated from a surface water sample of the southwest basin of Lake Grosse Fuchskuhle.</title>
        <authorList>
            <person name="Ruckert C."/>
            <person name="Winkler A."/>
            <person name="Glaeser J."/>
            <person name="Grossart H.-P."/>
            <person name="Kalinowski J."/>
            <person name="Glaeser S."/>
        </authorList>
    </citation>
    <scope>NUCLEOTIDE SEQUENCE [LARGE SCALE GENOMIC DNA]</scope>
    <source>
        <strain evidence="9 10">FNE08-7</strain>
    </source>
</reference>
<dbReference type="InterPro" id="IPR036259">
    <property type="entry name" value="MFS_trans_sf"/>
</dbReference>
<organism evidence="9 10">
    <name type="scientific">Novosphingobium fuchskuhlense</name>
    <dbReference type="NCBI Taxonomy" id="1117702"/>
    <lineage>
        <taxon>Bacteria</taxon>
        <taxon>Pseudomonadati</taxon>
        <taxon>Pseudomonadota</taxon>
        <taxon>Alphaproteobacteria</taxon>
        <taxon>Sphingomonadales</taxon>
        <taxon>Sphingomonadaceae</taxon>
        <taxon>Novosphingobium</taxon>
    </lineage>
</organism>
<feature type="transmembrane region" description="Helical" evidence="7">
    <location>
        <begin position="238"/>
        <end position="256"/>
    </location>
</feature>
<dbReference type="Pfam" id="PF07690">
    <property type="entry name" value="MFS_1"/>
    <property type="match status" value="1"/>
</dbReference>
<keyword evidence="5 7" id="KW-1133">Transmembrane helix</keyword>
<evidence type="ECO:0000313" key="10">
    <source>
        <dbReference type="Proteomes" id="UP000058012"/>
    </source>
</evidence>
<dbReference type="GO" id="GO:0022857">
    <property type="term" value="F:transmembrane transporter activity"/>
    <property type="evidence" value="ECO:0007669"/>
    <property type="project" value="InterPro"/>
</dbReference>
<dbReference type="RefSeq" id="WP_067906824.1">
    <property type="nucleotide sequence ID" value="NZ_KQ954244.1"/>
</dbReference>
<feature type="transmembrane region" description="Helical" evidence="7">
    <location>
        <begin position="310"/>
        <end position="331"/>
    </location>
</feature>
<dbReference type="STRING" id="1117702.AQZ52_04700"/>
<feature type="transmembrane region" description="Helical" evidence="7">
    <location>
        <begin position="405"/>
        <end position="424"/>
    </location>
</feature>
<dbReference type="NCBIfam" id="TIGR00711">
    <property type="entry name" value="efflux_EmrB"/>
    <property type="match status" value="1"/>
</dbReference>
<dbReference type="Gene3D" id="1.20.1720.10">
    <property type="entry name" value="Multidrug resistance protein D"/>
    <property type="match status" value="1"/>
</dbReference>
<feature type="transmembrane region" description="Helical" evidence="7">
    <location>
        <begin position="338"/>
        <end position="358"/>
    </location>
</feature>
<dbReference type="CDD" id="cd17503">
    <property type="entry name" value="MFS_LmrB_MDR_like"/>
    <property type="match status" value="1"/>
</dbReference>
<keyword evidence="3" id="KW-1003">Cell membrane</keyword>
<feature type="transmembrane region" description="Helical" evidence="7">
    <location>
        <begin position="172"/>
        <end position="194"/>
    </location>
</feature>
<feature type="transmembrane region" description="Helical" evidence="7">
    <location>
        <begin position="277"/>
        <end position="298"/>
    </location>
</feature>
<evidence type="ECO:0000256" key="7">
    <source>
        <dbReference type="SAM" id="Phobius"/>
    </source>
</evidence>
<dbReference type="OrthoDB" id="9812221at2"/>
<dbReference type="Gene3D" id="1.20.1250.20">
    <property type="entry name" value="MFS general substrate transporter like domains"/>
    <property type="match status" value="1"/>
</dbReference>
<comment type="subcellular location">
    <subcellularLocation>
        <location evidence="1">Cell membrane</location>
        <topology evidence="1">Multi-pass membrane protein</topology>
    </subcellularLocation>
</comment>
<feature type="transmembrane region" description="Helical" evidence="7">
    <location>
        <begin position="370"/>
        <end position="393"/>
    </location>
</feature>
<feature type="domain" description="Major facilitator superfamily (MFS) profile" evidence="8">
    <location>
        <begin position="20"/>
        <end position="503"/>
    </location>
</feature>
<protein>
    <submittedName>
        <fullName evidence="9">Disulfide bond formation protein DsbA</fullName>
    </submittedName>
</protein>
<dbReference type="InterPro" id="IPR004638">
    <property type="entry name" value="EmrB-like"/>
</dbReference>
<feature type="transmembrane region" description="Helical" evidence="7">
    <location>
        <begin position="55"/>
        <end position="78"/>
    </location>
</feature>
<dbReference type="GO" id="GO:0005886">
    <property type="term" value="C:plasma membrane"/>
    <property type="evidence" value="ECO:0007669"/>
    <property type="project" value="UniProtKB-SubCell"/>
</dbReference>
<dbReference type="Proteomes" id="UP000058012">
    <property type="component" value="Unassembled WGS sequence"/>
</dbReference>
<keyword evidence="2" id="KW-0813">Transport</keyword>
<feature type="transmembrane region" description="Helical" evidence="7">
    <location>
        <begin position="20"/>
        <end position="43"/>
    </location>
</feature>
<feature type="transmembrane region" description="Helical" evidence="7">
    <location>
        <begin position="206"/>
        <end position="223"/>
    </location>
</feature>
<gene>
    <name evidence="9" type="ORF">AQZ52_04700</name>
</gene>
<dbReference type="PROSITE" id="PS50850">
    <property type="entry name" value="MFS"/>
    <property type="match status" value="1"/>
</dbReference>
<evidence type="ECO:0000259" key="8">
    <source>
        <dbReference type="PROSITE" id="PS50850"/>
    </source>
</evidence>
<name>A0A124JVQ9_9SPHN</name>
<sequence length="517" mass="55569">MSAASNAQQPTMRVNHRPLLFTAVMAAMVMQVLDTTIANVALPHMEASLSATQETISWVLTSYVLASAVALPLGGWLVDRFGIRAVFTLSVVAFTVASILCGLAQNLGQMVAFRIIQGIGGAFLSPFAQTVMLNASTAQERPKMMALFTQGVMLGPIAGPLLGGYITESYSWRWVFFINVPIGIASGCVLWWLLPRQPAIRRPIDMTGWVLVALALASFQLMLDRGPSQDWFGSGEVVTYAVVWACTAWMATVHLVTAKRPLFPGRLFADANFVASLIFMFLIGCVMMAVLALLPGLLQGIYGYPAVDAGWLLAPRGLGLLASITLLGRWITKIDPRIALTIGMGLSGWSLWLMAGWSPDMPMTPIFLTGLLQGVGISFTIMPVNLIAFATLPPELRTDAAGLTNLMRSIGASIGIAVCTFMLARGVQVNHAEMAARVTRMSVPFDLDRITTFGGVSEAGMRVVDGMVNKQAAMIGYLNDFYMMALLCWAAIPVLFFVKAGQPAARGAPQMAPASDH</sequence>
<evidence type="ECO:0000256" key="3">
    <source>
        <dbReference type="ARBA" id="ARBA00022475"/>
    </source>
</evidence>
<feature type="transmembrane region" description="Helical" evidence="7">
    <location>
        <begin position="481"/>
        <end position="498"/>
    </location>
</feature>
<dbReference type="InterPro" id="IPR020846">
    <property type="entry name" value="MFS_dom"/>
</dbReference>
<dbReference type="EMBL" id="LLZS01000003">
    <property type="protein sequence ID" value="KUR72547.1"/>
    <property type="molecule type" value="Genomic_DNA"/>
</dbReference>
<dbReference type="AlphaFoldDB" id="A0A124JVQ9"/>
<evidence type="ECO:0000256" key="4">
    <source>
        <dbReference type="ARBA" id="ARBA00022692"/>
    </source>
</evidence>
<dbReference type="SUPFAM" id="SSF103473">
    <property type="entry name" value="MFS general substrate transporter"/>
    <property type="match status" value="1"/>
</dbReference>
<evidence type="ECO:0000313" key="9">
    <source>
        <dbReference type="EMBL" id="KUR72547.1"/>
    </source>
</evidence>
<dbReference type="PANTHER" id="PTHR23501:SF174">
    <property type="entry name" value="MULTIDRUG EXPORT PROTEIN EMRB-RELATED"/>
    <property type="match status" value="1"/>
</dbReference>
<feature type="transmembrane region" description="Helical" evidence="7">
    <location>
        <begin position="145"/>
        <end position="166"/>
    </location>
</feature>
<accession>A0A124JVQ9</accession>